<sequence length="97" mass="10744">MERCSFIVLLALATVCSAQIWRRQQGSEESLKHFREFSNSQPQYAGRGPGVPLGDVRPEENIEPESPDAEREPVPEADVEPAPAAEESQGQNIIQKL</sequence>
<accession>A0AAD8ESI3</accession>
<feature type="chain" id="PRO_5041978168" evidence="2">
    <location>
        <begin position="19"/>
        <end position="97"/>
    </location>
</feature>
<organism evidence="3 4">
    <name type="scientific">Diploptera punctata</name>
    <name type="common">Pacific beetle cockroach</name>
    <dbReference type="NCBI Taxonomy" id="6984"/>
    <lineage>
        <taxon>Eukaryota</taxon>
        <taxon>Metazoa</taxon>
        <taxon>Ecdysozoa</taxon>
        <taxon>Arthropoda</taxon>
        <taxon>Hexapoda</taxon>
        <taxon>Insecta</taxon>
        <taxon>Pterygota</taxon>
        <taxon>Neoptera</taxon>
        <taxon>Polyneoptera</taxon>
        <taxon>Dictyoptera</taxon>
        <taxon>Blattodea</taxon>
        <taxon>Blaberoidea</taxon>
        <taxon>Blaberidae</taxon>
        <taxon>Diplopterinae</taxon>
        <taxon>Diploptera</taxon>
    </lineage>
</organism>
<evidence type="ECO:0000256" key="2">
    <source>
        <dbReference type="SAM" id="SignalP"/>
    </source>
</evidence>
<reference evidence="3" key="2">
    <citation type="submission" date="2023-05" db="EMBL/GenBank/DDBJ databases">
        <authorList>
            <person name="Fouks B."/>
        </authorList>
    </citation>
    <scope>NUCLEOTIDE SEQUENCE</scope>
    <source>
        <strain evidence="3">Stay&amp;Tobe</strain>
        <tissue evidence="3">Testes</tissue>
    </source>
</reference>
<name>A0AAD8ESI3_DIPPU</name>
<dbReference type="EMBL" id="JASPKZ010000012">
    <property type="protein sequence ID" value="KAJ9601570.1"/>
    <property type="molecule type" value="Genomic_DNA"/>
</dbReference>
<feature type="compositionally biased region" description="Polar residues" evidence="1">
    <location>
        <begin position="88"/>
        <end position="97"/>
    </location>
</feature>
<comment type="caution">
    <text evidence="3">The sequence shown here is derived from an EMBL/GenBank/DDBJ whole genome shotgun (WGS) entry which is preliminary data.</text>
</comment>
<keyword evidence="4" id="KW-1185">Reference proteome</keyword>
<protein>
    <submittedName>
        <fullName evidence="3">Uncharacterized protein</fullName>
    </submittedName>
</protein>
<dbReference type="Proteomes" id="UP001233999">
    <property type="component" value="Unassembled WGS sequence"/>
</dbReference>
<evidence type="ECO:0000256" key="1">
    <source>
        <dbReference type="SAM" id="MobiDB-lite"/>
    </source>
</evidence>
<keyword evidence="2" id="KW-0732">Signal</keyword>
<dbReference type="AlphaFoldDB" id="A0AAD8ESI3"/>
<feature type="region of interest" description="Disordered" evidence="1">
    <location>
        <begin position="29"/>
        <end position="97"/>
    </location>
</feature>
<gene>
    <name evidence="3" type="ORF">L9F63_000313</name>
</gene>
<proteinExistence type="predicted"/>
<reference evidence="3" key="1">
    <citation type="journal article" date="2023" name="IScience">
        <title>Live-bearing cockroach genome reveals convergent evolutionary mechanisms linked to viviparity in insects and beyond.</title>
        <authorList>
            <person name="Fouks B."/>
            <person name="Harrison M.C."/>
            <person name="Mikhailova A.A."/>
            <person name="Marchal E."/>
            <person name="English S."/>
            <person name="Carruthers M."/>
            <person name="Jennings E.C."/>
            <person name="Chiamaka E.L."/>
            <person name="Frigard R.A."/>
            <person name="Pippel M."/>
            <person name="Attardo G.M."/>
            <person name="Benoit J.B."/>
            <person name="Bornberg-Bauer E."/>
            <person name="Tobe S.S."/>
        </authorList>
    </citation>
    <scope>NUCLEOTIDE SEQUENCE</scope>
    <source>
        <strain evidence="3">Stay&amp;Tobe</strain>
    </source>
</reference>
<feature type="signal peptide" evidence="2">
    <location>
        <begin position="1"/>
        <end position="18"/>
    </location>
</feature>
<evidence type="ECO:0000313" key="4">
    <source>
        <dbReference type="Proteomes" id="UP001233999"/>
    </source>
</evidence>
<evidence type="ECO:0000313" key="3">
    <source>
        <dbReference type="EMBL" id="KAJ9601570.1"/>
    </source>
</evidence>